<gene>
    <name evidence="2" type="ORF">B0T17DRAFT_61725</name>
</gene>
<protein>
    <submittedName>
        <fullName evidence="2">Uncharacterized protein</fullName>
    </submittedName>
</protein>
<keyword evidence="1" id="KW-0732">Signal</keyword>
<name>A0AA40CFT3_9PEZI</name>
<evidence type="ECO:0000313" key="3">
    <source>
        <dbReference type="Proteomes" id="UP001174934"/>
    </source>
</evidence>
<evidence type="ECO:0000313" key="2">
    <source>
        <dbReference type="EMBL" id="KAK0635888.1"/>
    </source>
</evidence>
<feature type="chain" id="PRO_5041324691" evidence="1">
    <location>
        <begin position="26"/>
        <end position="116"/>
    </location>
</feature>
<feature type="signal peptide" evidence="1">
    <location>
        <begin position="1"/>
        <end position="25"/>
    </location>
</feature>
<dbReference type="Proteomes" id="UP001174934">
    <property type="component" value="Unassembled WGS sequence"/>
</dbReference>
<dbReference type="EMBL" id="JAULSR010000001">
    <property type="protein sequence ID" value="KAK0635888.1"/>
    <property type="molecule type" value="Genomic_DNA"/>
</dbReference>
<keyword evidence="3" id="KW-1185">Reference proteome</keyword>
<accession>A0AA40CFT3</accession>
<dbReference type="AlphaFoldDB" id="A0AA40CFT3"/>
<proteinExistence type="predicted"/>
<organism evidence="2 3">
    <name type="scientific">Bombardia bombarda</name>
    <dbReference type="NCBI Taxonomy" id="252184"/>
    <lineage>
        <taxon>Eukaryota</taxon>
        <taxon>Fungi</taxon>
        <taxon>Dikarya</taxon>
        <taxon>Ascomycota</taxon>
        <taxon>Pezizomycotina</taxon>
        <taxon>Sordariomycetes</taxon>
        <taxon>Sordariomycetidae</taxon>
        <taxon>Sordariales</taxon>
        <taxon>Lasiosphaeriaceae</taxon>
        <taxon>Bombardia</taxon>
    </lineage>
</organism>
<sequence length="116" mass="13925">MSLASRLSMELYLLFVFVKFFNHFAWQHQQHDLGTFGMYYTSIHTYIRALAWFDYCYNHHHFPHSFFHLDWRKQDVHGKAYHLSTWVSARANYLLIANVRCVCEWDGEESTIGVCL</sequence>
<reference evidence="2" key="1">
    <citation type="submission" date="2023-06" db="EMBL/GenBank/DDBJ databases">
        <title>Genome-scale phylogeny and comparative genomics of the fungal order Sordariales.</title>
        <authorList>
            <consortium name="Lawrence Berkeley National Laboratory"/>
            <person name="Hensen N."/>
            <person name="Bonometti L."/>
            <person name="Westerberg I."/>
            <person name="Brannstrom I.O."/>
            <person name="Guillou S."/>
            <person name="Cros-Aarteil S."/>
            <person name="Calhoun S."/>
            <person name="Haridas S."/>
            <person name="Kuo A."/>
            <person name="Mondo S."/>
            <person name="Pangilinan J."/>
            <person name="Riley R."/>
            <person name="LaButti K."/>
            <person name="Andreopoulos B."/>
            <person name="Lipzen A."/>
            <person name="Chen C."/>
            <person name="Yanf M."/>
            <person name="Daum C."/>
            <person name="Ng V."/>
            <person name="Clum A."/>
            <person name="Steindorff A."/>
            <person name="Ohm R."/>
            <person name="Martin F."/>
            <person name="Silar P."/>
            <person name="Natvig D."/>
            <person name="Lalanne C."/>
            <person name="Gautier V."/>
            <person name="Ament-velasquez S.L."/>
            <person name="Kruys A."/>
            <person name="Hutchinson M.I."/>
            <person name="Powell A.J."/>
            <person name="Barry K."/>
            <person name="Miller A.N."/>
            <person name="Grigoriev I.V."/>
            <person name="Debuchy R."/>
            <person name="Gladieux P."/>
            <person name="Thoren M.H."/>
            <person name="Johannesson H."/>
        </authorList>
    </citation>
    <scope>NUCLEOTIDE SEQUENCE</scope>
    <source>
        <strain evidence="2">SMH3391-2</strain>
    </source>
</reference>
<evidence type="ECO:0000256" key="1">
    <source>
        <dbReference type="SAM" id="SignalP"/>
    </source>
</evidence>
<comment type="caution">
    <text evidence="2">The sequence shown here is derived from an EMBL/GenBank/DDBJ whole genome shotgun (WGS) entry which is preliminary data.</text>
</comment>